<feature type="transmembrane region" description="Helical" evidence="6">
    <location>
        <begin position="336"/>
        <end position="355"/>
    </location>
</feature>
<feature type="transmembrane region" description="Helical" evidence="6">
    <location>
        <begin position="772"/>
        <end position="790"/>
    </location>
</feature>
<feature type="transmembrane region" description="Helical" evidence="6">
    <location>
        <begin position="20"/>
        <end position="41"/>
    </location>
</feature>
<dbReference type="InterPro" id="IPR025857">
    <property type="entry name" value="MacB_PCD"/>
</dbReference>
<keyword evidence="4 6" id="KW-1133">Transmembrane helix</keyword>
<evidence type="ECO:0000259" key="8">
    <source>
        <dbReference type="Pfam" id="PF12704"/>
    </source>
</evidence>
<dbReference type="GO" id="GO:0005886">
    <property type="term" value="C:plasma membrane"/>
    <property type="evidence" value="ECO:0007669"/>
    <property type="project" value="UniProtKB-SubCell"/>
</dbReference>
<feature type="domain" description="ABC3 transporter permease C-terminal" evidence="7">
    <location>
        <begin position="291"/>
        <end position="403"/>
    </location>
</feature>
<evidence type="ECO:0000256" key="6">
    <source>
        <dbReference type="SAM" id="Phobius"/>
    </source>
</evidence>
<dbReference type="RefSeq" id="WP_093666439.1">
    <property type="nucleotide sequence ID" value="NZ_FOCF01000007.1"/>
</dbReference>
<sequence length="808" mass="86348">MIGQAALGLYRTFARHRAYAVVNIGGLALGIAVCLMLGLYVRFELSFERWLPHHRELYLVQTELHLPGGAFNGAYPGTMAGLFEEMRQDFPGLVGTRIRGGKDGGAVLRGGEALPMDVAQVDPSFFDVFALSMVTGDGRRALADPDGALISRSAARTLFGAADPVGQPLTIAVDAPQTYRVAGIFEDLPDNTDLRIAILLPMPRKAPPAEWAWYRWGTASVSTFLRFPNAAAARRFEAKMPSFVRRRAGQELGPEPDKAITLSLLPVSRIHLEPQGTETAWRRLTVTTLGIVAAMTLLIAIVNYVNLATARSGLRAREVAMRKVLGADRGTLIRQFLAEAMLTVAVAALAGLIMAELALPLINAANGLSLGIPYALALPVLALLVLLVGATAGMYPALLLSSLSAAGVLASARSPGGGRAGTRLREALVTMQFGMATAFIIATAVLVAQTAHVRRSDLGFRRDGLIVVPSLADKRIFPDQSRAIVTALRDMPGVVAVGAGSVGVGGDGAGMVDVVEVPGRPGLGPSIKVASVGPDFFRAYGPRLLAGRLFDDRHRADDAGEWTRWKDGRNIVVNRVAAEALGFASPAEAVGKTVGGSLPRTIIGVIDQLRFFSPRTPDQATYFQYTRDVPPTPVAAIRFTGDPNVMMNRVRQTWRRLSPQVPLIAETADRRLGRLYQADDQAARLFGIGAGLAILIACVGLWGLASFNTARRIREIGIRKTLGASASDIVRLLLVQFLRPVLLANLIAWPLAYFAMRTWLAGFGDRIALSPVYFLAASLVAAAIAVLTALGQSVRASRAAPAWALHHD</sequence>
<feature type="domain" description="MacB-like periplasmic core" evidence="8">
    <location>
        <begin position="21"/>
        <end position="237"/>
    </location>
</feature>
<evidence type="ECO:0000256" key="2">
    <source>
        <dbReference type="ARBA" id="ARBA00022475"/>
    </source>
</evidence>
<evidence type="ECO:0000256" key="3">
    <source>
        <dbReference type="ARBA" id="ARBA00022692"/>
    </source>
</evidence>
<evidence type="ECO:0000256" key="4">
    <source>
        <dbReference type="ARBA" id="ARBA00022989"/>
    </source>
</evidence>
<keyword evidence="10" id="KW-1185">Reference proteome</keyword>
<keyword evidence="2" id="KW-1003">Cell membrane</keyword>
<comment type="subcellular location">
    <subcellularLocation>
        <location evidence="1">Cell membrane</location>
        <topology evidence="1">Multi-pass membrane protein</topology>
    </subcellularLocation>
</comment>
<evidence type="ECO:0000259" key="7">
    <source>
        <dbReference type="Pfam" id="PF02687"/>
    </source>
</evidence>
<gene>
    <name evidence="9" type="ORF">SAMN05192583_2842</name>
</gene>
<feature type="transmembrane region" description="Helical" evidence="6">
    <location>
        <begin position="284"/>
        <end position="305"/>
    </location>
</feature>
<dbReference type="PANTHER" id="PTHR30572:SF18">
    <property type="entry name" value="ABC-TYPE MACROLIDE FAMILY EXPORT SYSTEM PERMEASE COMPONENT 2"/>
    <property type="match status" value="1"/>
</dbReference>
<dbReference type="GO" id="GO:0022857">
    <property type="term" value="F:transmembrane transporter activity"/>
    <property type="evidence" value="ECO:0007669"/>
    <property type="project" value="TreeGrafter"/>
</dbReference>
<feature type="transmembrane region" description="Helical" evidence="6">
    <location>
        <begin position="433"/>
        <end position="452"/>
    </location>
</feature>
<organism evidence="9 10">
    <name type="scientific">Sphingomonas gellani</name>
    <dbReference type="NCBI Taxonomy" id="1166340"/>
    <lineage>
        <taxon>Bacteria</taxon>
        <taxon>Pseudomonadati</taxon>
        <taxon>Pseudomonadota</taxon>
        <taxon>Alphaproteobacteria</taxon>
        <taxon>Sphingomonadales</taxon>
        <taxon>Sphingomonadaceae</taxon>
        <taxon>Sphingomonas</taxon>
    </lineage>
</organism>
<evidence type="ECO:0000313" key="10">
    <source>
        <dbReference type="Proteomes" id="UP000199206"/>
    </source>
</evidence>
<dbReference type="Pfam" id="PF12704">
    <property type="entry name" value="MacB_PCD"/>
    <property type="match status" value="1"/>
</dbReference>
<dbReference type="InterPro" id="IPR003838">
    <property type="entry name" value="ABC3_permease_C"/>
</dbReference>
<proteinExistence type="predicted"/>
<feature type="domain" description="ABC3 transporter permease C-terminal" evidence="7">
    <location>
        <begin position="689"/>
        <end position="800"/>
    </location>
</feature>
<feature type="transmembrane region" description="Helical" evidence="6">
    <location>
        <begin position="729"/>
        <end position="752"/>
    </location>
</feature>
<keyword evidence="3 6" id="KW-0812">Transmembrane</keyword>
<feature type="transmembrane region" description="Helical" evidence="6">
    <location>
        <begin position="367"/>
        <end position="388"/>
    </location>
</feature>
<dbReference type="Pfam" id="PF02687">
    <property type="entry name" value="FtsX"/>
    <property type="match status" value="2"/>
</dbReference>
<dbReference type="Proteomes" id="UP000199206">
    <property type="component" value="Unassembled WGS sequence"/>
</dbReference>
<accession>A0A1H8GP75</accession>
<dbReference type="EMBL" id="FOCF01000007">
    <property type="protein sequence ID" value="SEN45776.1"/>
    <property type="molecule type" value="Genomic_DNA"/>
</dbReference>
<name>A0A1H8GP75_9SPHN</name>
<dbReference type="InterPro" id="IPR050250">
    <property type="entry name" value="Macrolide_Exporter_MacB"/>
</dbReference>
<dbReference type="PANTHER" id="PTHR30572">
    <property type="entry name" value="MEMBRANE COMPONENT OF TRANSPORTER-RELATED"/>
    <property type="match status" value="1"/>
</dbReference>
<reference evidence="10" key="1">
    <citation type="submission" date="2016-10" db="EMBL/GenBank/DDBJ databases">
        <authorList>
            <person name="Varghese N."/>
            <person name="Submissions S."/>
        </authorList>
    </citation>
    <scope>NUCLEOTIDE SEQUENCE [LARGE SCALE GENOMIC DNA]</scope>
    <source>
        <strain evidence="10">S6-262</strain>
    </source>
</reference>
<keyword evidence="5 6" id="KW-0472">Membrane</keyword>
<dbReference type="OrthoDB" id="9770036at2"/>
<feature type="transmembrane region" description="Helical" evidence="6">
    <location>
        <begin position="685"/>
        <end position="708"/>
    </location>
</feature>
<dbReference type="AlphaFoldDB" id="A0A1H8GP75"/>
<evidence type="ECO:0000313" key="9">
    <source>
        <dbReference type="EMBL" id="SEN45776.1"/>
    </source>
</evidence>
<protein>
    <submittedName>
        <fullName evidence="9">Putative ABC transport system permease protein</fullName>
    </submittedName>
</protein>
<evidence type="ECO:0000256" key="1">
    <source>
        <dbReference type="ARBA" id="ARBA00004651"/>
    </source>
</evidence>
<dbReference type="STRING" id="1166340.SAMN05192583_2842"/>
<evidence type="ECO:0000256" key="5">
    <source>
        <dbReference type="ARBA" id="ARBA00023136"/>
    </source>
</evidence>